<gene>
    <name evidence="2" type="ORF">WCN91_07155</name>
</gene>
<reference evidence="2 3" key="1">
    <citation type="submission" date="2024-03" db="EMBL/GenBank/DDBJ databases">
        <title>Pseudoalteromonas qingdaonensis sp. nov., isolated from the intestines of marine benthic organisms.</title>
        <authorList>
            <person name="Lin X."/>
            <person name="Fang S."/>
            <person name="Hu X."/>
        </authorList>
    </citation>
    <scope>NUCLEOTIDE SEQUENCE [LARGE SCALE GENOMIC DNA]</scope>
    <source>
        <strain evidence="2 3">YIC-827</strain>
    </source>
</reference>
<keyword evidence="1" id="KW-0812">Transmembrane</keyword>
<evidence type="ECO:0000256" key="1">
    <source>
        <dbReference type="SAM" id="Phobius"/>
    </source>
</evidence>
<dbReference type="EMBL" id="JBCGCU010000006">
    <property type="protein sequence ID" value="MEM0515206.1"/>
    <property type="molecule type" value="Genomic_DNA"/>
</dbReference>
<comment type="caution">
    <text evidence="2">The sequence shown here is derived from an EMBL/GenBank/DDBJ whole genome shotgun (WGS) entry which is preliminary data.</text>
</comment>
<feature type="transmembrane region" description="Helical" evidence="1">
    <location>
        <begin position="63"/>
        <end position="84"/>
    </location>
</feature>
<feature type="transmembrane region" description="Helical" evidence="1">
    <location>
        <begin position="90"/>
        <end position="110"/>
    </location>
</feature>
<dbReference type="Proteomes" id="UP001447008">
    <property type="component" value="Unassembled WGS sequence"/>
</dbReference>
<keyword evidence="3" id="KW-1185">Reference proteome</keyword>
<keyword evidence="1" id="KW-1133">Transmembrane helix</keyword>
<keyword evidence="1" id="KW-0472">Membrane</keyword>
<name>A0ABU9MV91_9GAMM</name>
<dbReference type="RefSeq" id="WP_342677663.1">
    <property type="nucleotide sequence ID" value="NZ_JBCGCU010000006.1"/>
</dbReference>
<sequence length="120" mass="13510">MAAPMRVFFWLALAFFYAVGLDVVNKLLVDAQLTMLAQLASFAVFNALVAHLIVKYETQLSTLCALLVGCLGVIGCGVLLWPWFIDMPYWLWAYLIVSLLVFTWAWPFMAKKMANISANK</sequence>
<proteinExistence type="predicted"/>
<accession>A0ABU9MV91</accession>
<evidence type="ECO:0000313" key="3">
    <source>
        <dbReference type="Proteomes" id="UP001447008"/>
    </source>
</evidence>
<protein>
    <submittedName>
        <fullName evidence="2">Uncharacterized protein</fullName>
    </submittedName>
</protein>
<organism evidence="2 3">
    <name type="scientific">Pseudoalteromonas qingdaonensis</name>
    <dbReference type="NCBI Taxonomy" id="3131913"/>
    <lineage>
        <taxon>Bacteria</taxon>
        <taxon>Pseudomonadati</taxon>
        <taxon>Pseudomonadota</taxon>
        <taxon>Gammaproteobacteria</taxon>
        <taxon>Alteromonadales</taxon>
        <taxon>Pseudoalteromonadaceae</taxon>
        <taxon>Pseudoalteromonas</taxon>
    </lineage>
</organism>
<evidence type="ECO:0000313" key="2">
    <source>
        <dbReference type="EMBL" id="MEM0515206.1"/>
    </source>
</evidence>
<feature type="transmembrane region" description="Helical" evidence="1">
    <location>
        <begin position="36"/>
        <end position="54"/>
    </location>
</feature>